<sequence>KITMEKGKVSGSSFEEGSHDIVYTARDSGGQRDSCRFLVTIDGYRQPAGSPGSTSCQADRTWTQPLPACEDYEAPKFPDGCPPDQEVFSGPLGSAVNVSWVEPKVTDNSGQHVTLHSDHVSGAQFGPGTHIIKITATDSVGNNASCVTAVTVRNDFQTICPLDCDQDYAVRDGPGSIQCLANATWSIAGSCQDVEPPVFVECPENFEVYGSRLGEETQASWALPRVTDNSGKHVQLTSNHNPGETFPTGVTRVTYTATDVSGNVKLCQFSVTVTSLVCQPPDLEPQNRTNNIMLYDCPDGYVFGAKCGLSCSYGYPLLGADTIACDGDNSSYPPNFEWVWTSKRKPECIANNCTELDAPANGALSCNLGNFGWDCLMSCNEHWDVPAHFSGHFYCTNSKTFWQPSILPNCTIRITPIQPRLHSSLFYYTGDCNTSLEELKVNFVTRMKSSSTLKDAGHFLRRSRQAEQNIVVFNFDIAVDVQTVNISSSEFYQELQSLKTKISNGLKEEAEDGHFNIGNLVADRYSFAEPTVQADCPPGTIFAEPGCGAGHYLPDGSTKCEECPVGSYSELDNATSCTPCPPGWSTLTAGSPSRSSCKGLCSAGSKSTDGYAPCQACPPGTYQSRAGATTCDVCPNGTWTVSERTASQDQCIQHGGFGQWSSWTVCSASCGGGFKSRQRLCDGPSPAHGGNPCVGDFKETVECNTGECPVCSKLTHSNTTVLECNETTSPYLITCNLTCSTGFVSTMDFPLYTCEPKLAKEATMTQSVTMNTGCDGHVASSVPSQVLRNSAMLPCMKENSCAAKITTSCEDSTNGSGTGKSLVVHYELTVRFDSNVTEAENETATYYKYAEFIRMADESVGMLVQNDTEEIYTVEVGGEHITPDLSAVMYRAFIACPEGTVTTGGICSDCPAGYKEENGECVPCRRGQYQDQPGSTYCKLCPEGKFWDVLGAVSIDQCIC</sequence>
<gene>
    <name evidence="6" type="ORF">BaRGS_00033162</name>
</gene>
<comment type="caution">
    <text evidence="6">The sequence shown here is derived from an EMBL/GenBank/DDBJ whole genome shotgun (WGS) entry which is preliminary data.</text>
</comment>
<dbReference type="FunFam" id="2.20.100.10:FF:000007">
    <property type="entry name" value="Thrombospondin 1"/>
    <property type="match status" value="1"/>
</dbReference>
<dbReference type="PANTHER" id="PTHR46343:SF2">
    <property type="entry name" value="SUSHI_VON WILLEBRAND FACTOR TYPE A_EGF_PENTRAXIN DOMAIN-CONTAINING 1"/>
    <property type="match status" value="1"/>
</dbReference>
<dbReference type="Gene3D" id="2.10.50.10">
    <property type="entry name" value="Tumor Necrosis Factor Receptor, subunit A, domain 2"/>
    <property type="match status" value="2"/>
</dbReference>
<accession>A0ABD0JKV1</accession>
<protein>
    <submittedName>
        <fullName evidence="6">Uncharacterized protein</fullName>
    </submittedName>
</protein>
<dbReference type="SMART" id="SM00032">
    <property type="entry name" value="CCP"/>
    <property type="match status" value="3"/>
</dbReference>
<evidence type="ECO:0000256" key="2">
    <source>
        <dbReference type="ARBA" id="ARBA00023157"/>
    </source>
</evidence>
<dbReference type="PROSITE" id="PS50092">
    <property type="entry name" value="TSP1"/>
    <property type="match status" value="1"/>
</dbReference>
<dbReference type="SMART" id="SM00209">
    <property type="entry name" value="TSP1"/>
    <property type="match status" value="1"/>
</dbReference>
<keyword evidence="2" id="KW-1015">Disulfide bond</keyword>
<evidence type="ECO:0000259" key="4">
    <source>
        <dbReference type="PROSITE" id="PS50825"/>
    </source>
</evidence>
<dbReference type="Proteomes" id="UP001519460">
    <property type="component" value="Unassembled WGS sequence"/>
</dbReference>
<keyword evidence="3" id="KW-0768">Sushi</keyword>
<dbReference type="PROSITE" id="PS50923">
    <property type="entry name" value="SUSHI"/>
    <property type="match status" value="1"/>
</dbReference>
<keyword evidence="7" id="KW-1185">Reference proteome</keyword>
<feature type="domain" description="HYR" evidence="4">
    <location>
        <begin position="70"/>
        <end position="154"/>
    </location>
</feature>
<dbReference type="Gene3D" id="2.10.70.10">
    <property type="entry name" value="Complement Module, domain 1"/>
    <property type="match status" value="1"/>
</dbReference>
<dbReference type="SUPFAM" id="SSF82895">
    <property type="entry name" value="TSP-1 type 1 repeat"/>
    <property type="match status" value="1"/>
</dbReference>
<proteinExistence type="predicted"/>
<reference evidence="6 7" key="1">
    <citation type="journal article" date="2023" name="Sci. Data">
        <title>Genome assembly of the Korean intertidal mud-creeper Batillaria attramentaria.</title>
        <authorList>
            <person name="Patra A.K."/>
            <person name="Ho P.T."/>
            <person name="Jun S."/>
            <person name="Lee S.J."/>
            <person name="Kim Y."/>
            <person name="Won Y.J."/>
        </authorList>
    </citation>
    <scope>NUCLEOTIDE SEQUENCE [LARGE SCALE GENOMIC DNA]</scope>
    <source>
        <strain evidence="6">Wonlab-2016</strain>
    </source>
</reference>
<organism evidence="6 7">
    <name type="scientific">Batillaria attramentaria</name>
    <dbReference type="NCBI Taxonomy" id="370345"/>
    <lineage>
        <taxon>Eukaryota</taxon>
        <taxon>Metazoa</taxon>
        <taxon>Spiralia</taxon>
        <taxon>Lophotrochozoa</taxon>
        <taxon>Mollusca</taxon>
        <taxon>Gastropoda</taxon>
        <taxon>Caenogastropoda</taxon>
        <taxon>Sorbeoconcha</taxon>
        <taxon>Cerithioidea</taxon>
        <taxon>Batillariidae</taxon>
        <taxon>Batillaria</taxon>
    </lineage>
</organism>
<dbReference type="PROSITE" id="PS50825">
    <property type="entry name" value="HYR"/>
    <property type="match status" value="3"/>
</dbReference>
<dbReference type="InterPro" id="IPR000884">
    <property type="entry name" value="TSP1_rpt"/>
</dbReference>
<feature type="domain" description="Sushi" evidence="5">
    <location>
        <begin position="276"/>
        <end position="350"/>
    </location>
</feature>
<dbReference type="PANTHER" id="PTHR46343">
    <property type="entry name" value="HYR DOMAIN-CONTAINING PROTEIN"/>
    <property type="match status" value="1"/>
</dbReference>
<dbReference type="InterPro" id="IPR011641">
    <property type="entry name" value="Tyr-kin_ephrin_A/B_rcpt-like"/>
</dbReference>
<dbReference type="InterPro" id="IPR000436">
    <property type="entry name" value="Sushi_SCR_CCP_dom"/>
</dbReference>
<dbReference type="AlphaFoldDB" id="A0ABD0JKV1"/>
<evidence type="ECO:0000313" key="7">
    <source>
        <dbReference type="Proteomes" id="UP001519460"/>
    </source>
</evidence>
<dbReference type="InterPro" id="IPR035976">
    <property type="entry name" value="Sushi/SCR/CCP_sf"/>
</dbReference>
<dbReference type="SUPFAM" id="SSF57535">
    <property type="entry name" value="Complement control module/SCR domain"/>
    <property type="match status" value="1"/>
</dbReference>
<dbReference type="SMART" id="SM01411">
    <property type="entry name" value="Ephrin_rec_like"/>
    <property type="match status" value="3"/>
</dbReference>
<dbReference type="InterPro" id="IPR009030">
    <property type="entry name" value="Growth_fac_rcpt_cys_sf"/>
</dbReference>
<keyword evidence="1" id="KW-0677">Repeat</keyword>
<dbReference type="Pfam" id="PF00090">
    <property type="entry name" value="TSP_1"/>
    <property type="match status" value="1"/>
</dbReference>
<comment type="caution">
    <text evidence="3">Lacks conserved residue(s) required for the propagation of feature annotation.</text>
</comment>
<evidence type="ECO:0000313" key="6">
    <source>
        <dbReference type="EMBL" id="KAK7475613.1"/>
    </source>
</evidence>
<feature type="domain" description="HYR" evidence="4">
    <location>
        <begin position="1"/>
        <end position="43"/>
    </location>
</feature>
<dbReference type="InterPro" id="IPR036383">
    <property type="entry name" value="TSP1_rpt_sf"/>
</dbReference>
<evidence type="ECO:0000259" key="5">
    <source>
        <dbReference type="PROSITE" id="PS50923"/>
    </source>
</evidence>
<dbReference type="InterPro" id="IPR043555">
    <property type="entry name" value="SRPX-like"/>
</dbReference>
<dbReference type="InterPro" id="IPR003410">
    <property type="entry name" value="HYR_dom"/>
</dbReference>
<feature type="non-terminal residue" evidence="6">
    <location>
        <position position="960"/>
    </location>
</feature>
<feature type="domain" description="HYR" evidence="4">
    <location>
        <begin position="192"/>
        <end position="275"/>
    </location>
</feature>
<name>A0ABD0JKV1_9CAEN</name>
<dbReference type="Gene3D" id="2.20.100.10">
    <property type="entry name" value="Thrombospondin type-1 (TSP1) repeat"/>
    <property type="match status" value="1"/>
</dbReference>
<evidence type="ECO:0000256" key="1">
    <source>
        <dbReference type="ARBA" id="ARBA00022737"/>
    </source>
</evidence>
<dbReference type="EMBL" id="JACVVK020000400">
    <property type="protein sequence ID" value="KAK7475613.1"/>
    <property type="molecule type" value="Genomic_DNA"/>
</dbReference>
<evidence type="ECO:0000256" key="3">
    <source>
        <dbReference type="PROSITE-ProRule" id="PRU00302"/>
    </source>
</evidence>
<dbReference type="Pfam" id="PF02494">
    <property type="entry name" value="HYR"/>
    <property type="match status" value="3"/>
</dbReference>
<dbReference type="Pfam" id="PF07699">
    <property type="entry name" value="Ephrin_rec_like"/>
    <property type="match status" value="3"/>
</dbReference>
<dbReference type="SUPFAM" id="SSF57184">
    <property type="entry name" value="Growth factor receptor domain"/>
    <property type="match status" value="2"/>
</dbReference>
<feature type="non-terminal residue" evidence="6">
    <location>
        <position position="1"/>
    </location>
</feature>